<sequence>MDNHGLLPKDKFRRTIRKAQRQFWRNKLVIAAQTKEVFDISKWHKSRGSYRSPPLKDPLRPNDLPAVFVQEKRDLLVRNLLQNTTEAGDISLECPAVPTATLSFPEITMAQVEKSILKARNTAPGEDELQTNILKTAWPLIKDKILALF</sequence>
<dbReference type="HOGENOM" id="CLU_143030_0_0_1"/>
<dbReference type="PhylomeDB" id="B8MU64"/>
<protein>
    <submittedName>
        <fullName evidence="1">Uncharacterized protein</fullName>
    </submittedName>
</protein>
<evidence type="ECO:0000313" key="2">
    <source>
        <dbReference type="Proteomes" id="UP000001745"/>
    </source>
</evidence>
<accession>B8MU64</accession>
<dbReference type="PANTHER" id="PTHR33481">
    <property type="entry name" value="REVERSE TRANSCRIPTASE"/>
    <property type="match status" value="1"/>
</dbReference>
<dbReference type="AlphaFoldDB" id="B8MU64"/>
<evidence type="ECO:0000313" key="1">
    <source>
        <dbReference type="EMBL" id="EED11781.1"/>
    </source>
</evidence>
<proteinExistence type="predicted"/>
<dbReference type="PANTHER" id="PTHR33481:SF1">
    <property type="entry name" value="ENDONUCLEASE_EXONUCLEASE_PHOSPHATASE DOMAIN-CONTAINING PROTEIN-RELATED"/>
    <property type="match status" value="1"/>
</dbReference>
<dbReference type="VEuPathDB" id="FungiDB:TSTA_109610"/>
<organism evidence="1 2">
    <name type="scientific">Talaromyces stipitatus (strain ATCC 10500 / CBS 375.48 / QM 6759 / NRRL 1006)</name>
    <name type="common">Penicillium stipitatum</name>
    <dbReference type="NCBI Taxonomy" id="441959"/>
    <lineage>
        <taxon>Eukaryota</taxon>
        <taxon>Fungi</taxon>
        <taxon>Dikarya</taxon>
        <taxon>Ascomycota</taxon>
        <taxon>Pezizomycotina</taxon>
        <taxon>Eurotiomycetes</taxon>
        <taxon>Eurotiomycetidae</taxon>
        <taxon>Eurotiales</taxon>
        <taxon>Trichocomaceae</taxon>
        <taxon>Talaromyces</taxon>
        <taxon>Talaromyces sect. Talaromyces</taxon>
    </lineage>
</organism>
<gene>
    <name evidence="1" type="ORF">TSTA_109610</name>
</gene>
<dbReference type="OrthoDB" id="4159828at2759"/>
<dbReference type="GeneID" id="8107193"/>
<keyword evidence="2" id="KW-1185">Reference proteome</keyword>
<dbReference type="Proteomes" id="UP000001745">
    <property type="component" value="Unassembled WGS sequence"/>
</dbReference>
<name>B8MU64_TALSN</name>
<dbReference type="InParanoid" id="B8MU64"/>
<dbReference type="RefSeq" id="XP_002488537.1">
    <property type="nucleotide sequence ID" value="XM_002488492.1"/>
</dbReference>
<dbReference type="EMBL" id="EQ962661">
    <property type="protein sequence ID" value="EED11781.1"/>
    <property type="molecule type" value="Genomic_DNA"/>
</dbReference>
<reference evidence="2" key="1">
    <citation type="journal article" date="2015" name="Genome Announc.">
        <title>Genome sequence of the AIDS-associated pathogen Penicillium marneffei (ATCC18224) and its near taxonomic relative Talaromyces stipitatus (ATCC10500).</title>
        <authorList>
            <person name="Nierman W.C."/>
            <person name="Fedorova-Abrams N.D."/>
            <person name="Andrianopoulos A."/>
        </authorList>
    </citation>
    <scope>NUCLEOTIDE SEQUENCE [LARGE SCALE GENOMIC DNA]</scope>
    <source>
        <strain evidence="2">ATCC 10500 / CBS 375.48 / QM 6759 / NRRL 1006</strain>
    </source>
</reference>